<dbReference type="Pfam" id="PF14359">
    <property type="entry name" value="DUF4406"/>
    <property type="match status" value="1"/>
</dbReference>
<evidence type="ECO:0000313" key="2">
    <source>
        <dbReference type="Proteomes" id="UP000020202"/>
    </source>
</evidence>
<dbReference type="Gene3D" id="3.40.50.10400">
    <property type="entry name" value="Hypothetical protein PA1492"/>
    <property type="match status" value="1"/>
</dbReference>
<comment type="caution">
    <text evidence="1">The sequence shown here is derived from an EMBL/GenBank/DDBJ whole genome shotgun (WGS) entry which is preliminary data.</text>
</comment>
<dbReference type="AlphaFoldDB" id="A0A7H5A584"/>
<dbReference type="Proteomes" id="UP000020202">
    <property type="component" value="Unassembled WGS sequence"/>
</dbReference>
<name>A0A7H5A584_9ENTR</name>
<proteinExistence type="predicted"/>
<evidence type="ECO:0000313" key="1">
    <source>
        <dbReference type="EMBL" id="EWF84174.1"/>
    </source>
</evidence>
<organism evidence="1 2">
    <name type="scientific">Klebsiella michiganensis</name>
    <dbReference type="NCBI Taxonomy" id="1134687"/>
    <lineage>
        <taxon>Bacteria</taxon>
        <taxon>Pseudomonadati</taxon>
        <taxon>Pseudomonadota</taxon>
        <taxon>Gammaproteobacteria</taxon>
        <taxon>Enterobacterales</taxon>
        <taxon>Enterobacteriaceae</taxon>
        <taxon>Klebsiella/Raoultella group</taxon>
        <taxon>Klebsiella</taxon>
    </lineage>
</organism>
<dbReference type="SUPFAM" id="SSF52309">
    <property type="entry name" value="N-(deoxy)ribosyltransferase-like"/>
    <property type="match status" value="1"/>
</dbReference>
<reference evidence="1 2" key="1">
    <citation type="submission" date="2014-01" db="EMBL/GenBank/DDBJ databases">
        <title>The Genome Sequence of Klebsiella oxytoca MGH 27.</title>
        <authorList>
            <consortium name="The Broad Institute Genomics Platform"/>
            <consortium name="The Broad Institute Genome Sequencing Center for Infectious Disease"/>
            <person name="Murphy C."/>
            <person name="Cosimi L."/>
            <person name="Cerqueira G."/>
            <person name="Feldgarden M."/>
            <person name="Earl A."/>
            <person name="Hung D."/>
            <person name="Onderdonk A.B."/>
            <person name="Ferraro M.J."/>
            <person name="Hooper D."/>
            <person name="Dekker J."/>
            <person name="O'Brien T."/>
            <person name="Huang S."/>
            <person name="Quan V."/>
            <person name="Ernst C."/>
            <person name="Delaney M."/>
            <person name="DuBois A."/>
            <person name="Kim D.S."/>
            <person name="Young S.K."/>
            <person name="Zeng Q."/>
            <person name="Gargeya S."/>
            <person name="Fitzgerald M."/>
            <person name="Abouelleil A."/>
            <person name="Alvarado L."/>
            <person name="Berlin A.M."/>
            <person name="Chapman S.B."/>
            <person name="Gainer-Dewar J."/>
            <person name="Goldberg J."/>
            <person name="Gnerre S."/>
            <person name="Griggs A."/>
            <person name="Gujja S."/>
            <person name="Hansen M."/>
            <person name="Howarth C."/>
            <person name="Imamovic A."/>
            <person name="Ireland A."/>
            <person name="Larimer J."/>
            <person name="McCowan C."/>
            <person name="Murphy C."/>
            <person name="Pearson M."/>
            <person name="Poon T.W."/>
            <person name="Priest M."/>
            <person name="Roberts A."/>
            <person name="Saif S."/>
            <person name="Shea T."/>
            <person name="Sykes S."/>
            <person name="Wortman J."/>
            <person name="Nusbaum C."/>
            <person name="Birren B."/>
        </authorList>
    </citation>
    <scope>NUCLEOTIDE SEQUENCE [LARGE SCALE GENOMIC DNA]</scope>
    <source>
        <strain evidence="1 2">MGH 27</strain>
    </source>
</reference>
<evidence type="ECO:0008006" key="3">
    <source>
        <dbReference type="Google" id="ProtNLM"/>
    </source>
</evidence>
<gene>
    <name evidence="1" type="ORF">L373_04206</name>
</gene>
<dbReference type="EMBL" id="JCNZ01000015">
    <property type="protein sequence ID" value="EWF84174.1"/>
    <property type="molecule type" value="Genomic_DNA"/>
</dbReference>
<protein>
    <recommendedName>
        <fullName evidence="3">DUF4406 domain-containing protein</fullName>
    </recommendedName>
</protein>
<accession>A0A7H5A584</accession>
<sequence>MSMKVYIAGPMTGYKDFNRPAFNAFALKLSLDGYVVLNPAILPGGLEQREYMDICCAMIRCADAVFMLRGWEGSEGAVAEHALAKKMGLTIITEQQERAA</sequence>
<dbReference type="InterPro" id="IPR025518">
    <property type="entry name" value="DUF4406"/>
</dbReference>